<keyword evidence="3" id="KW-1185">Reference proteome</keyword>
<evidence type="ECO:0000313" key="3">
    <source>
        <dbReference type="Proteomes" id="UP000011081"/>
    </source>
</evidence>
<feature type="signal peptide" evidence="1">
    <location>
        <begin position="1"/>
        <end position="19"/>
    </location>
</feature>
<feature type="chain" id="PRO_5003960427" description="Ricin B lectin domain-containing protein" evidence="1">
    <location>
        <begin position="20"/>
        <end position="227"/>
    </location>
</feature>
<dbReference type="InParanoid" id="L2GWI3"/>
<protein>
    <recommendedName>
        <fullName evidence="4">Ricin B lectin domain-containing protein</fullName>
    </recommendedName>
</protein>
<dbReference type="OrthoDB" id="10348495at2759"/>
<dbReference type="GeneID" id="19878687"/>
<dbReference type="EMBL" id="GL877413">
    <property type="protein sequence ID" value="ELA47722.1"/>
    <property type="molecule type" value="Genomic_DNA"/>
</dbReference>
<organism evidence="2 3">
    <name type="scientific">Vavraia culicis (isolate floridensis)</name>
    <name type="common">Microsporidian parasite</name>
    <dbReference type="NCBI Taxonomy" id="948595"/>
    <lineage>
        <taxon>Eukaryota</taxon>
        <taxon>Fungi</taxon>
        <taxon>Fungi incertae sedis</taxon>
        <taxon>Microsporidia</taxon>
        <taxon>Pleistophoridae</taxon>
        <taxon>Vavraia</taxon>
    </lineage>
</organism>
<dbReference type="RefSeq" id="XP_008073824.1">
    <property type="nucleotide sequence ID" value="XM_008075633.1"/>
</dbReference>
<evidence type="ECO:0008006" key="4">
    <source>
        <dbReference type="Google" id="ProtNLM"/>
    </source>
</evidence>
<evidence type="ECO:0000256" key="1">
    <source>
        <dbReference type="SAM" id="SignalP"/>
    </source>
</evidence>
<dbReference type="OMA" id="ETYLWEI"/>
<dbReference type="HOGENOM" id="CLU_1220491_0_0_1"/>
<evidence type="ECO:0000313" key="2">
    <source>
        <dbReference type="EMBL" id="ELA47722.1"/>
    </source>
</evidence>
<dbReference type="Proteomes" id="UP000011081">
    <property type="component" value="Unassembled WGS sequence"/>
</dbReference>
<dbReference type="AlphaFoldDB" id="L2GWI3"/>
<name>L2GWI3_VAVCU</name>
<keyword evidence="1" id="KW-0732">Signal</keyword>
<proteinExistence type="predicted"/>
<dbReference type="VEuPathDB" id="MicrosporidiaDB:VCUG_00804"/>
<reference evidence="3" key="1">
    <citation type="submission" date="2011-03" db="EMBL/GenBank/DDBJ databases">
        <title>The genome sequence of Vavraia culicis strain floridensis.</title>
        <authorList>
            <consortium name="The Broad Institute Genome Sequencing Platform"/>
            <person name="Cuomo C."/>
            <person name="Becnel J."/>
            <person name="Sanscrainte N."/>
            <person name="Young S.K."/>
            <person name="Zeng Q."/>
            <person name="Gargeya S."/>
            <person name="Fitzgerald M."/>
            <person name="Haas B."/>
            <person name="Abouelleil A."/>
            <person name="Alvarado L."/>
            <person name="Arachchi H.M."/>
            <person name="Berlin A."/>
            <person name="Chapman S.B."/>
            <person name="Gearin G."/>
            <person name="Goldberg J."/>
            <person name="Griggs A."/>
            <person name="Gujja S."/>
            <person name="Hansen M."/>
            <person name="Heiman D."/>
            <person name="Howarth C."/>
            <person name="Larimer J."/>
            <person name="Lui A."/>
            <person name="MacDonald P.J.P."/>
            <person name="McCowen C."/>
            <person name="Montmayeur A."/>
            <person name="Murphy C."/>
            <person name="Neiman D."/>
            <person name="Pearson M."/>
            <person name="Priest M."/>
            <person name="Roberts A."/>
            <person name="Saif S."/>
            <person name="Shea T."/>
            <person name="Sisk P."/>
            <person name="Stolte C."/>
            <person name="Sykes S."/>
            <person name="Wortman J."/>
            <person name="Nusbaum C."/>
            <person name="Birren B."/>
        </authorList>
    </citation>
    <scope>NUCLEOTIDE SEQUENCE [LARGE SCALE GENOMIC DNA]</scope>
    <source>
        <strain evidence="3">floridensis</strain>
    </source>
</reference>
<sequence length="227" mass="25227">MFIVFFLVFSFLTASLTESDKAIVLKNDGTRVIVGIGKTMRLRAQKLPENSDEDGVFKFIEAPNGYFIKFKNGFLCKNKKGDAGVVGCKSEESKYAVWKVNMAGESGAQIETAGNLCLLPTGLDNREKTKGRYLQAKPCTDETYLWEIVDLKYSKEEPVVSSGVVMEGNTDWDNVALERIRHQMYDAPGMIVDAVPNVGHRLIPHGPPDIFPFGGYPHADFPNSRNI</sequence>
<gene>
    <name evidence="2" type="ORF">VCUG_00804</name>
</gene>
<accession>L2GWI3</accession>